<proteinExistence type="inferred from homology"/>
<keyword evidence="1" id="KW-0560">Oxidoreductase</keyword>
<keyword evidence="1" id="KW-0521">NADP</keyword>
<evidence type="ECO:0000259" key="2">
    <source>
        <dbReference type="Pfam" id="PF07993"/>
    </source>
</evidence>
<dbReference type="Gene3D" id="3.40.50.720">
    <property type="entry name" value="NAD(P)-binding Rossmann-like Domain"/>
    <property type="match status" value="1"/>
</dbReference>
<dbReference type="EC" id="1.2.1.84" evidence="1"/>
<dbReference type="InterPro" id="IPR036291">
    <property type="entry name" value="NAD(P)-bd_dom_sf"/>
</dbReference>
<name>A0A9P9I6Y1_9HYPO</name>
<reference evidence="3" key="1">
    <citation type="journal article" date="2021" name="Nat. Commun.">
        <title>Genetic determinants of endophytism in the Arabidopsis root mycobiome.</title>
        <authorList>
            <person name="Mesny F."/>
            <person name="Miyauchi S."/>
            <person name="Thiergart T."/>
            <person name="Pickel B."/>
            <person name="Atanasova L."/>
            <person name="Karlsson M."/>
            <person name="Huettel B."/>
            <person name="Barry K.W."/>
            <person name="Haridas S."/>
            <person name="Chen C."/>
            <person name="Bauer D."/>
            <person name="Andreopoulos W."/>
            <person name="Pangilinan J."/>
            <person name="LaButti K."/>
            <person name="Riley R."/>
            <person name="Lipzen A."/>
            <person name="Clum A."/>
            <person name="Drula E."/>
            <person name="Henrissat B."/>
            <person name="Kohler A."/>
            <person name="Grigoriev I.V."/>
            <person name="Martin F.M."/>
            <person name="Hacquard S."/>
        </authorList>
    </citation>
    <scope>NUCLEOTIDE SEQUENCE</scope>
    <source>
        <strain evidence="3">MPI-CAGE-AT-0147</strain>
    </source>
</reference>
<dbReference type="Proteomes" id="UP000738349">
    <property type="component" value="Unassembled WGS sequence"/>
</dbReference>
<comment type="caution">
    <text evidence="3">The sequence shown here is derived from an EMBL/GenBank/DDBJ whole genome shotgun (WGS) entry which is preliminary data.</text>
</comment>
<comment type="function">
    <text evidence="1">Catalyzes the reduction of fatty acyl-CoA to fatty alcohols.</text>
</comment>
<sequence>MVFTNNVVLVTGSTGFLGKVVVEELLRLQETETYDVKEVILLLRKKGISDARTRFEEDVAASPCFVSLRQGWKELVSIVEGDLGNSKCGLGDSEYESICRTVTHIIHTAGCIKFDSEVPEAVSSNIDSSRHVLALAKDCCNLHQLVITSTAYVTPPQHGPIYEQLVSLPRPASELISGLSSGALGKQQAIAITGHPNIYSLSKCLAEHLVCETKGCPPVTLVRPSIICAALRHPAPGWIDSHAAFAGIVLGFGNGALRVVNGRPETKLDIVPVDLVAGCLIREAFRQDTRAFSRSSPRIVLSVATMEKSLTLGEACEMLEVFFNKGSFRYIGPQGHLFDFYQFLHHYLPLHLYATICRISGNRRKEKGARKAWKTISGMNVVFDPYTNHTHDFRPNQTMASFDPRHYMQIICKGVHKNLMHSRL</sequence>
<dbReference type="GO" id="GO:0080019">
    <property type="term" value="F:alcohol-forming very long-chain fatty acyl-CoA reductase activity"/>
    <property type="evidence" value="ECO:0007669"/>
    <property type="project" value="InterPro"/>
</dbReference>
<dbReference type="GO" id="GO:0102965">
    <property type="term" value="F:alcohol-forming long-chain fatty acyl-CoA reductase activity"/>
    <property type="evidence" value="ECO:0007669"/>
    <property type="project" value="UniProtKB-EC"/>
</dbReference>
<comment type="catalytic activity">
    <reaction evidence="1">
        <text>a long-chain fatty acyl-CoA + 2 NADPH + 2 H(+) = a long-chain primary fatty alcohol + 2 NADP(+) + CoA</text>
        <dbReference type="Rhea" id="RHEA:52716"/>
        <dbReference type="ChEBI" id="CHEBI:15378"/>
        <dbReference type="ChEBI" id="CHEBI:57287"/>
        <dbReference type="ChEBI" id="CHEBI:57783"/>
        <dbReference type="ChEBI" id="CHEBI:58349"/>
        <dbReference type="ChEBI" id="CHEBI:77396"/>
        <dbReference type="ChEBI" id="CHEBI:83139"/>
        <dbReference type="EC" id="1.2.1.84"/>
    </reaction>
</comment>
<gene>
    <name evidence="3" type="ORF">EDB81DRAFT_849453</name>
</gene>
<dbReference type="EMBL" id="JAGMUV010000057">
    <property type="protein sequence ID" value="KAH7108905.1"/>
    <property type="molecule type" value="Genomic_DNA"/>
</dbReference>
<dbReference type="InterPro" id="IPR026055">
    <property type="entry name" value="FAR"/>
</dbReference>
<evidence type="ECO:0000256" key="1">
    <source>
        <dbReference type="RuleBase" id="RU363097"/>
    </source>
</evidence>
<keyword evidence="1" id="KW-0443">Lipid metabolism</keyword>
<dbReference type="Pfam" id="PF07993">
    <property type="entry name" value="NAD_binding_4"/>
    <property type="match status" value="1"/>
</dbReference>
<dbReference type="InterPro" id="IPR013120">
    <property type="entry name" value="FAR_NAD-bd"/>
</dbReference>
<keyword evidence="1" id="KW-0444">Lipid biosynthesis</keyword>
<evidence type="ECO:0000313" key="4">
    <source>
        <dbReference type="Proteomes" id="UP000738349"/>
    </source>
</evidence>
<dbReference type="OrthoDB" id="429813at2759"/>
<dbReference type="AlphaFoldDB" id="A0A9P9I6Y1"/>
<organism evidence="3 4">
    <name type="scientific">Dactylonectria macrodidyma</name>
    <dbReference type="NCBI Taxonomy" id="307937"/>
    <lineage>
        <taxon>Eukaryota</taxon>
        <taxon>Fungi</taxon>
        <taxon>Dikarya</taxon>
        <taxon>Ascomycota</taxon>
        <taxon>Pezizomycotina</taxon>
        <taxon>Sordariomycetes</taxon>
        <taxon>Hypocreomycetidae</taxon>
        <taxon>Hypocreales</taxon>
        <taxon>Nectriaceae</taxon>
        <taxon>Dactylonectria</taxon>
    </lineage>
</organism>
<dbReference type="GO" id="GO:0035336">
    <property type="term" value="P:long-chain fatty-acyl-CoA metabolic process"/>
    <property type="evidence" value="ECO:0007669"/>
    <property type="project" value="TreeGrafter"/>
</dbReference>
<dbReference type="CDD" id="cd05236">
    <property type="entry name" value="FAR-N_SDR_e"/>
    <property type="match status" value="1"/>
</dbReference>
<dbReference type="PANTHER" id="PTHR11011:SF45">
    <property type="entry name" value="FATTY ACYL-COA REDUCTASE CG8306-RELATED"/>
    <property type="match status" value="1"/>
</dbReference>
<evidence type="ECO:0000313" key="3">
    <source>
        <dbReference type="EMBL" id="KAH7108905.1"/>
    </source>
</evidence>
<feature type="domain" description="Thioester reductase (TE)" evidence="2">
    <location>
        <begin position="10"/>
        <end position="277"/>
    </location>
</feature>
<protein>
    <recommendedName>
        <fullName evidence="1">Fatty acyl-CoA reductase</fullName>
        <ecNumber evidence="1">1.2.1.84</ecNumber>
    </recommendedName>
</protein>
<keyword evidence="4" id="KW-1185">Reference proteome</keyword>
<dbReference type="SUPFAM" id="SSF51735">
    <property type="entry name" value="NAD(P)-binding Rossmann-fold domains"/>
    <property type="match status" value="1"/>
</dbReference>
<comment type="similarity">
    <text evidence="1">Belongs to the fatty acyl-CoA reductase family.</text>
</comment>
<dbReference type="PANTHER" id="PTHR11011">
    <property type="entry name" value="MALE STERILITY PROTEIN 2-RELATED"/>
    <property type="match status" value="1"/>
</dbReference>
<accession>A0A9P9I6Y1</accession>